<comment type="caution">
    <text evidence="1">The sequence shown here is derived from an EMBL/GenBank/DDBJ whole genome shotgun (WGS) entry which is preliminary data.</text>
</comment>
<organism evidence="1 2">
    <name type="scientific">Lentinula raphanica</name>
    <dbReference type="NCBI Taxonomy" id="153919"/>
    <lineage>
        <taxon>Eukaryota</taxon>
        <taxon>Fungi</taxon>
        <taxon>Dikarya</taxon>
        <taxon>Basidiomycota</taxon>
        <taxon>Agaricomycotina</taxon>
        <taxon>Agaricomycetes</taxon>
        <taxon>Agaricomycetidae</taxon>
        <taxon>Agaricales</taxon>
        <taxon>Marasmiineae</taxon>
        <taxon>Omphalotaceae</taxon>
        <taxon>Lentinula</taxon>
    </lineage>
</organism>
<protein>
    <submittedName>
        <fullName evidence="1">Uncharacterized protein</fullName>
    </submittedName>
</protein>
<dbReference type="EMBL" id="MU806540">
    <property type="protein sequence ID" value="KAJ3834378.1"/>
    <property type="molecule type" value="Genomic_DNA"/>
</dbReference>
<keyword evidence="2" id="KW-1185">Reference proteome</keyword>
<proteinExistence type="predicted"/>
<evidence type="ECO:0000313" key="1">
    <source>
        <dbReference type="EMBL" id="KAJ3834378.1"/>
    </source>
</evidence>
<gene>
    <name evidence="1" type="ORF">F5878DRAFT_630636</name>
</gene>
<reference evidence="1" key="1">
    <citation type="submission" date="2022-08" db="EMBL/GenBank/DDBJ databases">
        <authorList>
            <consortium name="DOE Joint Genome Institute"/>
            <person name="Min B."/>
            <person name="Riley R."/>
            <person name="Sierra-Patev S."/>
            <person name="Naranjo-Ortiz M."/>
            <person name="Looney B."/>
            <person name="Konkel Z."/>
            <person name="Slot J.C."/>
            <person name="Sakamoto Y."/>
            <person name="Steenwyk J.L."/>
            <person name="Rokas A."/>
            <person name="Carro J."/>
            <person name="Camarero S."/>
            <person name="Ferreira P."/>
            <person name="Molpeceres G."/>
            <person name="Ruiz-Duenas F.J."/>
            <person name="Serrano A."/>
            <person name="Henrissat B."/>
            <person name="Drula E."/>
            <person name="Hughes K.W."/>
            <person name="Mata J.L."/>
            <person name="Ishikawa N.K."/>
            <person name="Vargas-Isla R."/>
            <person name="Ushijima S."/>
            <person name="Smith C.A."/>
            <person name="Ahrendt S."/>
            <person name="Andreopoulos W."/>
            <person name="He G."/>
            <person name="Labutti K."/>
            <person name="Lipzen A."/>
            <person name="Ng V."/>
            <person name="Sandor L."/>
            <person name="Barry K."/>
            <person name="Martinez A.T."/>
            <person name="Xiao Y."/>
            <person name="Gibbons J.G."/>
            <person name="Terashima K."/>
            <person name="Hibbett D.S."/>
            <person name="Grigoriev I.V."/>
        </authorList>
    </citation>
    <scope>NUCLEOTIDE SEQUENCE</scope>
    <source>
        <strain evidence="1">TFB9207</strain>
    </source>
</reference>
<name>A0AA38P155_9AGAR</name>
<dbReference type="Proteomes" id="UP001163846">
    <property type="component" value="Unassembled WGS sequence"/>
</dbReference>
<dbReference type="AlphaFoldDB" id="A0AA38P155"/>
<evidence type="ECO:0000313" key="2">
    <source>
        <dbReference type="Proteomes" id="UP001163846"/>
    </source>
</evidence>
<accession>A0AA38P155</accession>
<sequence>MAQHTPNKIAETRTRLSLLRRSGPSIAQEGRERRTHIAGFEDFLRRMPLELKLKKNHEIEEKNDWRRERQARFKAGLEQENGSPTASLISVSSEEWNTIRRSETLFGRVKDYIPAKILGWMQDMNDAENEALPSKDHIPNQHADAHDPTSRVDHTVMEEIIETNADPTQLRVIEIPPQLYTMAYYHRYLPLPIFTNQNLLYIKNNLSIFKTEEVSLNAPNHTTILVLSDVISKLGIDQAGIAPNEGLSFPKFQQAAANFFRFETKRDPKGEEGNRSKWTKNHFLFWTNRPNSAETYNFWKSIELTMRLERQTYNIAFDVNNYCMAWNRVQMMMDNYDNFNSSTT</sequence>